<comment type="catalytic activity">
    <reaction evidence="7">
        <text>apo-[ACP] + CoA = holo-[ACP] + adenosine 3',5'-bisphosphate + H(+)</text>
        <dbReference type="Rhea" id="RHEA:12068"/>
        <dbReference type="Rhea" id="RHEA-COMP:9685"/>
        <dbReference type="Rhea" id="RHEA-COMP:9690"/>
        <dbReference type="ChEBI" id="CHEBI:15378"/>
        <dbReference type="ChEBI" id="CHEBI:29999"/>
        <dbReference type="ChEBI" id="CHEBI:57287"/>
        <dbReference type="ChEBI" id="CHEBI:58343"/>
        <dbReference type="ChEBI" id="CHEBI:64479"/>
        <dbReference type="EC" id="2.7.8.7"/>
    </reaction>
    <physiologicalReaction direction="left-to-right" evidence="7">
        <dbReference type="Rhea" id="RHEA:12069"/>
    </physiologicalReaction>
</comment>
<keyword evidence="4 11" id="KW-0808">Transferase</keyword>
<organism evidence="11 12">
    <name type="scientific">Frankliniella fusca</name>
    <dbReference type="NCBI Taxonomy" id="407009"/>
    <lineage>
        <taxon>Eukaryota</taxon>
        <taxon>Metazoa</taxon>
        <taxon>Ecdysozoa</taxon>
        <taxon>Arthropoda</taxon>
        <taxon>Hexapoda</taxon>
        <taxon>Insecta</taxon>
        <taxon>Pterygota</taxon>
        <taxon>Neoptera</taxon>
        <taxon>Paraneoptera</taxon>
        <taxon>Thysanoptera</taxon>
        <taxon>Terebrantia</taxon>
        <taxon>Thripoidea</taxon>
        <taxon>Thripidae</taxon>
        <taxon>Frankliniella</taxon>
    </lineage>
</organism>
<dbReference type="GO" id="GO:0005829">
    <property type="term" value="C:cytosol"/>
    <property type="evidence" value="ECO:0007669"/>
    <property type="project" value="TreeGrafter"/>
</dbReference>
<dbReference type="Pfam" id="PF01648">
    <property type="entry name" value="ACPS"/>
    <property type="match status" value="1"/>
</dbReference>
<feature type="domain" description="4'-phosphopantetheinyl transferase N-terminal" evidence="10">
    <location>
        <begin position="20"/>
        <end position="113"/>
    </location>
</feature>
<accession>A0AAE1LNS4</accession>
<dbReference type="InterPro" id="IPR055066">
    <property type="entry name" value="AASDHPPT_N"/>
</dbReference>
<gene>
    <name evidence="11" type="ORF">KUF71_014695</name>
</gene>
<evidence type="ECO:0000256" key="7">
    <source>
        <dbReference type="ARBA" id="ARBA00048641"/>
    </source>
</evidence>
<evidence type="ECO:0000256" key="4">
    <source>
        <dbReference type="ARBA" id="ARBA00022679"/>
    </source>
</evidence>
<protein>
    <recommendedName>
        <fullName evidence="3">L-aminoadipate-semialdehyde dehydrogenase-phosphopantetheinyl transferase</fullName>
        <ecNumber evidence="2">2.7.8.7</ecNumber>
    </recommendedName>
    <alternativeName>
        <fullName evidence="5">4'-phosphopantetheinyl transferase</fullName>
    </alternativeName>
    <alternativeName>
        <fullName evidence="6">Alpha-aminoadipic semialdehyde dehydrogenase-phosphopantetheinyl transferase</fullName>
    </alternativeName>
</protein>
<evidence type="ECO:0000256" key="2">
    <source>
        <dbReference type="ARBA" id="ARBA00013172"/>
    </source>
</evidence>
<reference evidence="11" key="1">
    <citation type="submission" date="2021-07" db="EMBL/GenBank/DDBJ databases">
        <authorList>
            <person name="Catto M.A."/>
            <person name="Jacobson A."/>
            <person name="Kennedy G."/>
            <person name="Labadie P."/>
            <person name="Hunt B.G."/>
            <person name="Srinivasan R."/>
        </authorList>
    </citation>
    <scope>NUCLEOTIDE SEQUENCE</scope>
    <source>
        <strain evidence="11">PL_HMW_Pooled</strain>
        <tissue evidence="11">Head</tissue>
    </source>
</reference>
<feature type="domain" description="4'-phosphopantetheinyl transferase" evidence="9">
    <location>
        <begin position="119"/>
        <end position="196"/>
    </location>
</feature>
<keyword evidence="12" id="KW-1185">Reference proteome</keyword>
<dbReference type="EMBL" id="JAHWGI010001262">
    <property type="protein sequence ID" value="KAK3926478.1"/>
    <property type="molecule type" value="Genomic_DNA"/>
</dbReference>
<dbReference type="AlphaFoldDB" id="A0AAE1LNS4"/>
<comment type="catalytic activity">
    <reaction evidence="8">
        <text>apo-[ACP] + acetyl-CoA = acetyl-[ACP] + adenosine 3',5'-bisphosphate + H(+)</text>
        <dbReference type="Rhea" id="RHEA:46564"/>
        <dbReference type="Rhea" id="RHEA-COMP:9621"/>
        <dbReference type="Rhea" id="RHEA-COMP:9690"/>
        <dbReference type="ChEBI" id="CHEBI:15378"/>
        <dbReference type="ChEBI" id="CHEBI:29999"/>
        <dbReference type="ChEBI" id="CHEBI:57288"/>
        <dbReference type="ChEBI" id="CHEBI:58343"/>
        <dbReference type="ChEBI" id="CHEBI:78446"/>
    </reaction>
    <physiologicalReaction direction="left-to-right" evidence="8">
        <dbReference type="Rhea" id="RHEA:46565"/>
    </physiologicalReaction>
</comment>
<evidence type="ECO:0000256" key="3">
    <source>
        <dbReference type="ARBA" id="ARBA00016301"/>
    </source>
</evidence>
<evidence type="ECO:0000259" key="10">
    <source>
        <dbReference type="Pfam" id="PF22624"/>
    </source>
</evidence>
<evidence type="ECO:0000256" key="1">
    <source>
        <dbReference type="ARBA" id="ARBA00006195"/>
    </source>
</evidence>
<dbReference type="GO" id="GO:0019878">
    <property type="term" value="P:lysine biosynthetic process via aminoadipic acid"/>
    <property type="evidence" value="ECO:0007669"/>
    <property type="project" value="TreeGrafter"/>
</dbReference>
<evidence type="ECO:0000313" key="12">
    <source>
        <dbReference type="Proteomes" id="UP001219518"/>
    </source>
</evidence>
<dbReference type="InterPro" id="IPR008278">
    <property type="entry name" value="4-PPantetheinyl_Trfase_dom"/>
</dbReference>
<evidence type="ECO:0000313" key="11">
    <source>
        <dbReference type="EMBL" id="KAK3926478.1"/>
    </source>
</evidence>
<proteinExistence type="inferred from homology"/>
<dbReference type="InterPro" id="IPR050559">
    <property type="entry name" value="P-Pant_transferase_sf"/>
</dbReference>
<dbReference type="FunFam" id="3.90.470.20:FF:000003">
    <property type="entry name" value="L-aminoadipate-semialdehyde dehydrogenase-phosphopantetheinyl transferase"/>
    <property type="match status" value="1"/>
</dbReference>
<evidence type="ECO:0000256" key="8">
    <source>
        <dbReference type="ARBA" id="ARBA00048794"/>
    </source>
</evidence>
<dbReference type="PANTHER" id="PTHR12215">
    <property type="entry name" value="PHOSPHOPANTETHEINE TRANSFERASE"/>
    <property type="match status" value="1"/>
</dbReference>
<comment type="caution">
    <text evidence="11">The sequence shown here is derived from an EMBL/GenBank/DDBJ whole genome shotgun (WGS) entry which is preliminary data.</text>
</comment>
<dbReference type="SUPFAM" id="SSF56214">
    <property type="entry name" value="4'-phosphopantetheinyl transferase"/>
    <property type="match status" value="2"/>
</dbReference>
<evidence type="ECO:0000256" key="6">
    <source>
        <dbReference type="ARBA" id="ARBA00033443"/>
    </source>
</evidence>
<dbReference type="GO" id="GO:0008897">
    <property type="term" value="F:holo-[acyl-carrier-protein] synthase activity"/>
    <property type="evidence" value="ECO:0007669"/>
    <property type="project" value="UniProtKB-EC"/>
</dbReference>
<sequence>MVGGVAPLRGSVRWAVNTRAWEPTEQEWLFASRCVSLEDKERINKFAFKADAKASMAGSLMLRKLAHLATAEPYDKITFFRDKHGRPAIKDQTLEMDFNISHQGNYTVLAAEIDNNLTVGVDIMHFKRRTGHSLQEFFRLMNKTCSVAEWNSILSYSSDEKRAVMFFRHWCLKESYCKGTGSGIRTDMRFISFKINTPNLSIEKPTTDSVLELDGVPNLTWRFHEWLLDPLHCVSVALTTPSKTITNIQPVPFTTLSWSELMTEAIPLLPPDADYVQTFMRKDASSRAHERD</sequence>
<dbReference type="EC" id="2.7.8.7" evidence="2"/>
<dbReference type="Proteomes" id="UP001219518">
    <property type="component" value="Unassembled WGS sequence"/>
</dbReference>
<dbReference type="PANTHER" id="PTHR12215:SF10">
    <property type="entry name" value="L-AMINOADIPATE-SEMIALDEHYDE DEHYDROGENASE-PHOSPHOPANTETHEINYL TRANSFERASE"/>
    <property type="match status" value="1"/>
</dbReference>
<dbReference type="Gene3D" id="3.90.470.20">
    <property type="entry name" value="4'-phosphopantetheinyl transferase domain"/>
    <property type="match status" value="2"/>
</dbReference>
<dbReference type="GO" id="GO:0000287">
    <property type="term" value="F:magnesium ion binding"/>
    <property type="evidence" value="ECO:0007669"/>
    <property type="project" value="InterPro"/>
</dbReference>
<evidence type="ECO:0000256" key="5">
    <source>
        <dbReference type="ARBA" id="ARBA00030484"/>
    </source>
</evidence>
<comment type="similarity">
    <text evidence="1">Belongs to the P-Pant transferase superfamily. AcpS family.</text>
</comment>
<dbReference type="Pfam" id="PF22624">
    <property type="entry name" value="AASDHPPT_N"/>
    <property type="match status" value="1"/>
</dbReference>
<reference evidence="11" key="2">
    <citation type="journal article" date="2023" name="BMC Genomics">
        <title>Pest status, molecular evolution, and epigenetic factors derived from the genome assembly of Frankliniella fusca, a thysanopteran phytovirus vector.</title>
        <authorList>
            <person name="Catto M.A."/>
            <person name="Labadie P.E."/>
            <person name="Jacobson A.L."/>
            <person name="Kennedy G.G."/>
            <person name="Srinivasan R."/>
            <person name="Hunt B.G."/>
        </authorList>
    </citation>
    <scope>NUCLEOTIDE SEQUENCE</scope>
    <source>
        <strain evidence="11">PL_HMW_Pooled</strain>
    </source>
</reference>
<name>A0AAE1LNS4_9NEOP</name>
<dbReference type="InterPro" id="IPR037143">
    <property type="entry name" value="4-PPantetheinyl_Trfase_dom_sf"/>
</dbReference>
<evidence type="ECO:0000259" key="9">
    <source>
        <dbReference type="Pfam" id="PF01648"/>
    </source>
</evidence>